<dbReference type="Pfam" id="PF03193">
    <property type="entry name" value="RsgA_GTPase"/>
    <property type="match status" value="1"/>
</dbReference>
<keyword evidence="1 3" id="KW-0547">Nucleotide-binding</keyword>
<dbReference type="AlphaFoldDB" id="A0A0A1ZNV5"/>
<dbReference type="OrthoDB" id="9809485at2"/>
<keyword evidence="3" id="KW-0963">Cytoplasm</keyword>
<dbReference type="PROSITE" id="PS51721">
    <property type="entry name" value="G_CP"/>
    <property type="match status" value="1"/>
</dbReference>
<dbReference type="GO" id="GO:0019843">
    <property type="term" value="F:rRNA binding"/>
    <property type="evidence" value="ECO:0007669"/>
    <property type="project" value="UniProtKB-KW"/>
</dbReference>
<keyword evidence="2 3" id="KW-0342">GTP-binding</keyword>
<comment type="caution">
    <text evidence="6">The sequence shown here is derived from an EMBL/GenBank/DDBJ whole genome shotgun (WGS) entry which is preliminary data.</text>
</comment>
<dbReference type="HAMAP" id="MF_01820">
    <property type="entry name" value="GTPase_RsgA"/>
    <property type="match status" value="1"/>
</dbReference>
<feature type="binding site" evidence="3">
    <location>
        <begin position="178"/>
        <end position="186"/>
    </location>
    <ligand>
        <name>GTP</name>
        <dbReference type="ChEBI" id="CHEBI:37565"/>
    </ligand>
</feature>
<feature type="binding site" evidence="3">
    <location>
        <position position="263"/>
    </location>
    <ligand>
        <name>Zn(2+)</name>
        <dbReference type="ChEBI" id="CHEBI:29105"/>
    </ligand>
</feature>
<dbReference type="GO" id="GO:0005525">
    <property type="term" value="F:GTP binding"/>
    <property type="evidence" value="ECO:0007669"/>
    <property type="project" value="UniProtKB-UniRule"/>
</dbReference>
<name>A0A0A1ZNV5_PROMR</name>
<evidence type="ECO:0000256" key="3">
    <source>
        <dbReference type="HAMAP-Rule" id="MF_01820"/>
    </source>
</evidence>
<dbReference type="SUPFAM" id="SSF52540">
    <property type="entry name" value="P-loop containing nucleoside triphosphate hydrolases"/>
    <property type="match status" value="1"/>
</dbReference>
<evidence type="ECO:0000259" key="5">
    <source>
        <dbReference type="PROSITE" id="PS51721"/>
    </source>
</evidence>
<evidence type="ECO:0000259" key="4">
    <source>
        <dbReference type="PROSITE" id="PS50936"/>
    </source>
</evidence>
<evidence type="ECO:0000313" key="7">
    <source>
        <dbReference type="Proteomes" id="UP000030491"/>
    </source>
</evidence>
<dbReference type="Gene3D" id="3.40.50.300">
    <property type="entry name" value="P-loop containing nucleotide triphosphate hydrolases"/>
    <property type="match status" value="1"/>
</dbReference>
<dbReference type="Gene3D" id="1.10.40.50">
    <property type="entry name" value="Probable gtpase engc, domain 3"/>
    <property type="match status" value="1"/>
</dbReference>
<dbReference type="CDD" id="cd01854">
    <property type="entry name" value="YjeQ_EngC"/>
    <property type="match status" value="1"/>
</dbReference>
<keyword evidence="3" id="KW-0479">Metal-binding</keyword>
<dbReference type="GO" id="GO:0042274">
    <property type="term" value="P:ribosomal small subunit biogenesis"/>
    <property type="evidence" value="ECO:0007669"/>
    <property type="project" value="UniProtKB-UniRule"/>
</dbReference>
<dbReference type="NCBIfam" id="TIGR00157">
    <property type="entry name" value="ribosome small subunit-dependent GTPase A"/>
    <property type="match status" value="1"/>
</dbReference>
<keyword evidence="3" id="KW-0699">rRNA-binding</keyword>
<dbReference type="InterPro" id="IPR027417">
    <property type="entry name" value="P-loop_NTPase"/>
</dbReference>
<dbReference type="RefSeq" id="WP_032514076.1">
    <property type="nucleotide sequence ID" value="NZ_JNAJ01000015.1"/>
</dbReference>
<organism evidence="6 7">
    <name type="scientific">Prochlorococcus marinus str. MIT 9116</name>
    <dbReference type="NCBI Taxonomy" id="167544"/>
    <lineage>
        <taxon>Bacteria</taxon>
        <taxon>Bacillati</taxon>
        <taxon>Cyanobacteriota</taxon>
        <taxon>Cyanophyceae</taxon>
        <taxon>Synechococcales</taxon>
        <taxon>Prochlorococcaceae</taxon>
        <taxon>Prochlorococcus</taxon>
    </lineage>
</organism>
<comment type="function">
    <text evidence="3">One of several proteins that assist in the late maturation steps of the functional core of the 30S ribosomal subunit. Helps release RbfA from mature subunits. May play a role in the assembly of ribosomal proteins into the subunit. Circularly permuted GTPase that catalyzes slow GTP hydrolysis, GTPase activity is stimulated by the 30S ribosomal subunit.</text>
</comment>
<comment type="subcellular location">
    <subcellularLocation>
        <location evidence="3">Cytoplasm</location>
    </subcellularLocation>
</comment>
<dbReference type="EMBL" id="JNAJ01000015">
    <property type="protein sequence ID" value="KGF91090.1"/>
    <property type="molecule type" value="Genomic_DNA"/>
</dbReference>
<gene>
    <name evidence="3" type="primary">rsgA</name>
    <name evidence="6" type="ORF">EU93_1258</name>
</gene>
<keyword evidence="3" id="KW-0862">Zinc</keyword>
<accession>A0A0A1ZNV5</accession>
<comment type="cofactor">
    <cofactor evidence="3">
        <name>Zn(2+)</name>
        <dbReference type="ChEBI" id="CHEBI:29105"/>
    </cofactor>
    <text evidence="3">Binds 1 zinc ion per subunit.</text>
</comment>
<dbReference type="PANTHER" id="PTHR32120">
    <property type="entry name" value="SMALL RIBOSOMAL SUBUNIT BIOGENESIS GTPASE RSGA"/>
    <property type="match status" value="1"/>
</dbReference>
<feature type="domain" description="CP-type G" evidence="5">
    <location>
        <begin position="77"/>
        <end position="236"/>
    </location>
</feature>
<keyword evidence="3" id="KW-0378">Hydrolase</keyword>
<dbReference type="InterPro" id="IPR010914">
    <property type="entry name" value="RsgA_GTPase_dom"/>
</dbReference>
<feature type="binding site" evidence="3">
    <location>
        <position position="276"/>
    </location>
    <ligand>
        <name>Zn(2+)</name>
        <dbReference type="ChEBI" id="CHEBI:29105"/>
    </ligand>
</feature>
<feature type="binding site" evidence="3">
    <location>
        <position position="270"/>
    </location>
    <ligand>
        <name>Zn(2+)</name>
        <dbReference type="ChEBI" id="CHEBI:29105"/>
    </ligand>
</feature>
<feature type="binding site" evidence="3">
    <location>
        <begin position="126"/>
        <end position="129"/>
    </location>
    <ligand>
        <name>GTP</name>
        <dbReference type="ChEBI" id="CHEBI:37565"/>
    </ligand>
</feature>
<dbReference type="GO" id="GO:0003924">
    <property type="term" value="F:GTPase activity"/>
    <property type="evidence" value="ECO:0007669"/>
    <property type="project" value="UniProtKB-UniRule"/>
</dbReference>
<proteinExistence type="inferred from homology"/>
<dbReference type="EC" id="3.6.1.-" evidence="3"/>
<feature type="domain" description="EngC GTPase" evidence="4">
    <location>
        <begin position="86"/>
        <end position="234"/>
    </location>
</feature>
<dbReference type="PANTHER" id="PTHR32120:SF11">
    <property type="entry name" value="SMALL RIBOSOMAL SUBUNIT BIOGENESIS GTPASE RSGA 1, MITOCHONDRIAL-RELATED"/>
    <property type="match status" value="1"/>
</dbReference>
<dbReference type="InterPro" id="IPR030378">
    <property type="entry name" value="G_CP_dom"/>
</dbReference>
<evidence type="ECO:0000256" key="1">
    <source>
        <dbReference type="ARBA" id="ARBA00022741"/>
    </source>
</evidence>
<dbReference type="Proteomes" id="UP000030491">
    <property type="component" value="Unassembled WGS sequence"/>
</dbReference>
<dbReference type="GO" id="GO:0005737">
    <property type="term" value="C:cytoplasm"/>
    <property type="evidence" value="ECO:0007669"/>
    <property type="project" value="UniProtKB-SubCell"/>
</dbReference>
<sequence>MKTDSKHLALVTKKFNEFFLVDLKNKKSLGSSDRFLCKVRKSINFRDQLIYVGDEVVINNIDLRNKRAVINSLKQRRNLLIRPSVANISNIYIICSVEEPELNLSQVNRFLISAESMGVEVSLVLTKCDLISEKRRLFLIDKFRKWGYKAITLNLKKHHYFKNLLAELKKKKCSIFMGPSGVGKTTLLNMIIPGLKNNTAPVSNKIKRGKNTTRNVELFSLSNKSYIVDTPGFNMQTLEVDFRLLPNLYPEIYKQVNDEEIRCKFRNCLHLNDEGCNLNKSFERYPFYKAMIESSKSHHYQSQEG</sequence>
<evidence type="ECO:0000313" key="6">
    <source>
        <dbReference type="EMBL" id="KGF91090.1"/>
    </source>
</evidence>
<feature type="binding site" evidence="3">
    <location>
        <position position="268"/>
    </location>
    <ligand>
        <name>Zn(2+)</name>
        <dbReference type="ChEBI" id="CHEBI:29105"/>
    </ligand>
</feature>
<dbReference type="InterPro" id="IPR004881">
    <property type="entry name" value="Ribosome_biogen_GTPase_RsgA"/>
</dbReference>
<dbReference type="PROSITE" id="PS50936">
    <property type="entry name" value="ENGC_GTPASE"/>
    <property type="match status" value="1"/>
</dbReference>
<reference evidence="7" key="1">
    <citation type="journal article" date="2014" name="Sci. Data">
        <title>Genomes of diverse isolates of the marine cyanobacterium Prochlorococcus.</title>
        <authorList>
            <person name="Biller S."/>
            <person name="Berube P."/>
            <person name="Thompson J."/>
            <person name="Kelly L."/>
            <person name="Roggensack S."/>
            <person name="Awad L."/>
            <person name="Roache-Johnson K."/>
            <person name="Ding H."/>
            <person name="Giovannoni S.J."/>
            <person name="Moore L.R."/>
            <person name="Chisholm S.W."/>
        </authorList>
    </citation>
    <scope>NUCLEOTIDE SEQUENCE [LARGE SCALE GENOMIC DNA]</scope>
</reference>
<keyword evidence="3" id="KW-0694">RNA-binding</keyword>
<comment type="similarity">
    <text evidence="3">Belongs to the TRAFAC class YlqF/YawG GTPase family. RsgA subfamily.</text>
</comment>
<keyword evidence="3" id="KW-0690">Ribosome biogenesis</keyword>
<comment type="subunit">
    <text evidence="3">Monomer. Associates with 30S ribosomal subunit, binds 16S rRNA.</text>
</comment>
<dbReference type="GO" id="GO:0046872">
    <property type="term" value="F:metal ion binding"/>
    <property type="evidence" value="ECO:0007669"/>
    <property type="project" value="UniProtKB-KW"/>
</dbReference>
<evidence type="ECO:0000256" key="2">
    <source>
        <dbReference type="ARBA" id="ARBA00023134"/>
    </source>
</evidence>
<protein>
    <recommendedName>
        <fullName evidence="3">Small ribosomal subunit biogenesis GTPase RsgA</fullName>
        <ecNumber evidence="3">3.6.1.-</ecNumber>
    </recommendedName>
</protein>